<evidence type="ECO:0000256" key="2">
    <source>
        <dbReference type="SAM" id="SignalP"/>
    </source>
</evidence>
<dbReference type="OrthoDB" id="358254at2"/>
<evidence type="ECO:0000313" key="3">
    <source>
        <dbReference type="EMBL" id="SJZ62692.1"/>
    </source>
</evidence>
<name>A0A1T4M705_TREPO</name>
<evidence type="ECO:0000313" key="4">
    <source>
        <dbReference type="Proteomes" id="UP000190423"/>
    </source>
</evidence>
<feature type="signal peptide" evidence="2">
    <location>
        <begin position="1"/>
        <end position="21"/>
    </location>
</feature>
<sequence>MRFTRKTAVLFSLLAILLVTAEAQPPERIDFYGVISPDADKNMIKMTEDLYYTQLKDFSPFVNDFREKTKSGGMTPDDIHSLPTDEGAVSFYAVITRNGDALSKWECTLCLKRPDEEKTFLFSKEYDSYYKILMESKTVLNAMLGKAMRSDGNAKKPEITETAAEKTQEAGVENTVSEKPHLQGTSGIDISGTWTGGQDIAKAVIMKGGRGFIIFKNGATMNISITTEETPGQNPTVRIRQIGHSNASYFPEMERDVALEAAKNAEPIEWELELTAETTLTGNKKTLVPDETGSQFQPGLIPVEWTKK</sequence>
<dbReference type="Proteomes" id="UP000190423">
    <property type="component" value="Unassembled WGS sequence"/>
</dbReference>
<dbReference type="RefSeq" id="WP_078933771.1">
    <property type="nucleotide sequence ID" value="NZ_FUWG01000014.1"/>
</dbReference>
<accession>A0A1T4M705</accession>
<evidence type="ECO:0000256" key="1">
    <source>
        <dbReference type="SAM" id="MobiDB-lite"/>
    </source>
</evidence>
<organism evidence="3 4">
    <name type="scientific">Treponema porcinum</name>
    <dbReference type="NCBI Taxonomy" id="261392"/>
    <lineage>
        <taxon>Bacteria</taxon>
        <taxon>Pseudomonadati</taxon>
        <taxon>Spirochaetota</taxon>
        <taxon>Spirochaetia</taxon>
        <taxon>Spirochaetales</taxon>
        <taxon>Treponemataceae</taxon>
        <taxon>Treponema</taxon>
    </lineage>
</organism>
<proteinExistence type="predicted"/>
<evidence type="ECO:0008006" key="5">
    <source>
        <dbReference type="Google" id="ProtNLM"/>
    </source>
</evidence>
<feature type="chain" id="PRO_5013386767" description="DUF4412 domain-containing protein" evidence="2">
    <location>
        <begin position="22"/>
        <end position="308"/>
    </location>
</feature>
<keyword evidence="2" id="KW-0732">Signal</keyword>
<reference evidence="3 4" key="1">
    <citation type="submission" date="2017-02" db="EMBL/GenBank/DDBJ databases">
        <authorList>
            <person name="Peterson S.W."/>
        </authorList>
    </citation>
    <scope>NUCLEOTIDE SEQUENCE [LARGE SCALE GENOMIC DNA]</scope>
    <source>
        <strain evidence="3 4">ATCC BAA-908</strain>
    </source>
</reference>
<gene>
    <name evidence="3" type="ORF">SAMN02745149_01870</name>
</gene>
<protein>
    <recommendedName>
        <fullName evidence="5">DUF4412 domain-containing protein</fullName>
    </recommendedName>
</protein>
<feature type="region of interest" description="Disordered" evidence="1">
    <location>
        <begin position="165"/>
        <end position="189"/>
    </location>
</feature>
<dbReference type="STRING" id="261392.SAMN02745149_01870"/>
<keyword evidence="4" id="KW-1185">Reference proteome</keyword>
<dbReference type="AlphaFoldDB" id="A0A1T4M705"/>
<dbReference type="GeneID" id="78317151"/>
<dbReference type="EMBL" id="FUWG01000014">
    <property type="protein sequence ID" value="SJZ62692.1"/>
    <property type="molecule type" value="Genomic_DNA"/>
</dbReference>